<keyword evidence="3" id="KW-1185">Reference proteome</keyword>
<name>A0AAE4FWC5_9CYAN</name>
<dbReference type="EMBL" id="JAVMIP010000022">
    <property type="protein sequence ID" value="MDS3862150.1"/>
    <property type="molecule type" value="Genomic_DNA"/>
</dbReference>
<evidence type="ECO:0000259" key="1">
    <source>
        <dbReference type="PROSITE" id="PS51549"/>
    </source>
</evidence>
<protein>
    <submittedName>
        <fullName evidence="2">DM13 domain-containing protein</fullName>
    </submittedName>
</protein>
<dbReference type="InterPro" id="IPR019545">
    <property type="entry name" value="DM13_domain"/>
</dbReference>
<dbReference type="Proteomes" id="UP001268256">
    <property type="component" value="Unassembled WGS sequence"/>
</dbReference>
<evidence type="ECO:0000313" key="3">
    <source>
        <dbReference type="Proteomes" id="UP001268256"/>
    </source>
</evidence>
<evidence type="ECO:0000313" key="2">
    <source>
        <dbReference type="EMBL" id="MDS3862150.1"/>
    </source>
</evidence>
<accession>A0AAE4FWC5</accession>
<dbReference type="RefSeq" id="WP_322879362.1">
    <property type="nucleotide sequence ID" value="NZ_JAVMIP010000022.1"/>
</dbReference>
<dbReference type="PROSITE" id="PS51549">
    <property type="entry name" value="DM13"/>
    <property type="match status" value="1"/>
</dbReference>
<gene>
    <name evidence="2" type="ORF">RIF25_15215</name>
</gene>
<organism evidence="2 3">
    <name type="scientific">Pseudocalidococcus azoricus BACA0444</name>
    <dbReference type="NCBI Taxonomy" id="2918990"/>
    <lineage>
        <taxon>Bacteria</taxon>
        <taxon>Bacillati</taxon>
        <taxon>Cyanobacteriota</taxon>
        <taxon>Cyanophyceae</taxon>
        <taxon>Acaryochloridales</taxon>
        <taxon>Thermosynechococcaceae</taxon>
        <taxon>Pseudocalidococcus</taxon>
        <taxon>Pseudocalidococcus azoricus</taxon>
    </lineage>
</organism>
<sequence>MRIQPAKRFKSSVRSVMVGLAAAGLGLVGGIHASFASPEFLSPTNPNQLLAQASTVVSSGQFVAGEKPTKGMAKIVNQGGKKVLQLDQAFNTSSMGPDLVVILHKSKNPIAGAKAPFSLKSGDYVVLAPLQKFQGAQSYTIPENVNLANYKSVGIWCRKFNATFGYAALQ</sequence>
<feature type="domain" description="DM13" evidence="1">
    <location>
        <begin position="56"/>
        <end position="170"/>
    </location>
</feature>
<reference evidence="3" key="1">
    <citation type="submission" date="2023-07" db="EMBL/GenBank/DDBJ databases">
        <authorList>
            <person name="Luz R."/>
            <person name="Cordeiro R."/>
            <person name="Fonseca A."/>
            <person name="Goncalves V."/>
        </authorList>
    </citation>
    <scope>NUCLEOTIDE SEQUENCE [LARGE SCALE GENOMIC DNA]</scope>
    <source>
        <strain evidence="3">BACA0444</strain>
    </source>
</reference>
<dbReference type="Pfam" id="PF10517">
    <property type="entry name" value="DM13"/>
    <property type="match status" value="1"/>
</dbReference>
<proteinExistence type="predicted"/>
<dbReference type="AlphaFoldDB" id="A0AAE4FWC5"/>
<comment type="caution">
    <text evidence="2">The sequence shown here is derived from an EMBL/GenBank/DDBJ whole genome shotgun (WGS) entry which is preliminary data.</text>
</comment>